<evidence type="ECO:0000256" key="1">
    <source>
        <dbReference type="SAM" id="MobiDB-lite"/>
    </source>
</evidence>
<dbReference type="EMBL" id="QGQD01000088">
    <property type="protein sequence ID" value="TLC98621.1"/>
    <property type="molecule type" value="Genomic_DNA"/>
</dbReference>
<gene>
    <name evidence="3" type="ORF">DSM106044_04533</name>
</gene>
<reference evidence="3 4" key="1">
    <citation type="journal article" date="2019" name="Anaerobe">
        <title>Detection of Robinsoniella peoriensis in multiple bone samples of a trauma patient.</title>
        <authorList>
            <person name="Schrottner P."/>
            <person name="Hartwich K."/>
            <person name="Bunk B."/>
            <person name="Schober I."/>
            <person name="Helbig S."/>
            <person name="Rudolph W.W."/>
            <person name="Gunzer F."/>
        </authorList>
    </citation>
    <scope>NUCLEOTIDE SEQUENCE [LARGE SCALE GENOMIC DNA]</scope>
    <source>
        <strain evidence="3 4">DSM 106044</strain>
    </source>
</reference>
<sequence length="433" mass="48809">MKHAEKWIRIILWLLFFVLGGYIIYRGIGIASENGWFEKSSVVSNIYKGIEEMSVGTFMPGLSYSANQTSNGEHWLSDLFSESFPLYEYVNMQEGYEQNIESKSEYEMILAAEAAAEDNMVPRPKEEIPEDTNETDASMESEVASAQGETQSETGESNQDGSDSVAADAGVIKRAPVAEIPMDKLLDYDYVLNNFYAIDMTTTIDREHLDVNNLINEKMTLEQDNSKPQILIYHTHSQEAFADSIPGDVSTTIVGIGEYLSNILRNKYGYNVIHNTGVYDLIDGELDRNKAYDLAFEEVSQVLADNPSIEVVIDLHRDGVDGKKMVTEIDGKQTAQIMFINGLSRTTQNGDITYLPNPYIPDNLAFAFQMKLKAMEYYPDFTRSNYLMAYRFNMHLRPKTLLVESGTQLSTVEEERNAMLPLADILHQVLSGE</sequence>
<name>A0A4U8Q1M7_9FIRM</name>
<evidence type="ECO:0000313" key="3">
    <source>
        <dbReference type="EMBL" id="TLC98621.1"/>
    </source>
</evidence>
<keyword evidence="4" id="KW-1185">Reference proteome</keyword>
<feature type="compositionally biased region" description="Polar residues" evidence="1">
    <location>
        <begin position="147"/>
        <end position="162"/>
    </location>
</feature>
<feature type="transmembrane region" description="Helical" evidence="2">
    <location>
        <begin position="7"/>
        <end position="25"/>
    </location>
</feature>
<feature type="region of interest" description="Disordered" evidence="1">
    <location>
        <begin position="121"/>
        <end position="166"/>
    </location>
</feature>
<evidence type="ECO:0000313" key="4">
    <source>
        <dbReference type="Proteomes" id="UP000306509"/>
    </source>
</evidence>
<dbReference type="STRING" id="180332.GCA_000797495_01660"/>
<keyword evidence="2" id="KW-0472">Membrane</keyword>
<dbReference type="Pfam" id="PF07454">
    <property type="entry name" value="SpoIIP"/>
    <property type="match status" value="1"/>
</dbReference>
<dbReference type="Proteomes" id="UP000306509">
    <property type="component" value="Unassembled WGS sequence"/>
</dbReference>
<dbReference type="InterPro" id="IPR010897">
    <property type="entry name" value="Spore_II_P"/>
</dbReference>
<comment type="caution">
    <text evidence="3">The sequence shown here is derived from an EMBL/GenBank/DDBJ whole genome shotgun (WGS) entry which is preliminary data.</text>
</comment>
<accession>A0A4U8Q1M7</accession>
<evidence type="ECO:0000256" key="2">
    <source>
        <dbReference type="SAM" id="Phobius"/>
    </source>
</evidence>
<feature type="compositionally biased region" description="Acidic residues" evidence="1">
    <location>
        <begin position="128"/>
        <end position="139"/>
    </location>
</feature>
<protein>
    <submittedName>
        <fullName evidence="3">Stage II sporulation protein P</fullName>
    </submittedName>
</protein>
<dbReference type="AlphaFoldDB" id="A0A4U8Q1M7"/>
<keyword evidence="2" id="KW-1133">Transmembrane helix</keyword>
<organism evidence="3 4">
    <name type="scientific">Robinsoniella peoriensis</name>
    <dbReference type="NCBI Taxonomy" id="180332"/>
    <lineage>
        <taxon>Bacteria</taxon>
        <taxon>Bacillati</taxon>
        <taxon>Bacillota</taxon>
        <taxon>Clostridia</taxon>
        <taxon>Lachnospirales</taxon>
        <taxon>Lachnospiraceae</taxon>
        <taxon>Robinsoniella</taxon>
    </lineage>
</organism>
<keyword evidence="2" id="KW-0812">Transmembrane</keyword>
<proteinExistence type="predicted"/>
<dbReference type="RefSeq" id="WP_044294372.1">
    <property type="nucleotide sequence ID" value="NZ_JTGN01000003.1"/>
</dbReference>